<dbReference type="Pfam" id="PF08642">
    <property type="entry name" value="Rxt3"/>
    <property type="match status" value="1"/>
</dbReference>
<feature type="compositionally biased region" description="Basic and acidic residues" evidence="1">
    <location>
        <begin position="65"/>
        <end position="77"/>
    </location>
</feature>
<dbReference type="EMBL" id="HBEN01002440">
    <property type="protein sequence ID" value="CAD8432428.1"/>
    <property type="molecule type" value="Transcribed_RNA"/>
</dbReference>
<dbReference type="InterPro" id="IPR013951">
    <property type="entry name" value="Rxt3"/>
</dbReference>
<proteinExistence type="predicted"/>
<feature type="compositionally biased region" description="Acidic residues" evidence="1">
    <location>
        <begin position="36"/>
        <end position="49"/>
    </location>
</feature>
<sequence length="432" mass="45601">MSGGKRAASSELAEEPDAKAAKLDDSADAKEKPAELAEEAADQEGEDGDAAPTRRSSRARKAPVKGRDAPGKAAKGAEPKMVTVTYKEGDVLGEHLHAVGTLVEVKIPAESTVSGNPQVRARQLWGTDTYTSDSDLVAVLMHRGYYLPSAATPPSLVELRAVVRAVAPLETYASTSRNGVRSRSWGAVRVGCSFAVESCVAVLSAAKAKERGGGGLGVAIPGEPAAPRAKGPGAKKAAAAAAAAADDAPATFVTLTPDPDRFAATTPTFFPNNVESVVNTRASAANSERRGKLVREVTVQYNLCNEPWLKYGAAAVADRGFKKSEWTAARLRRETLFLESHAHRYELSFEGDPEAVDDEGKGLASEDAYRFARCVAPKSLTETTRLGVPLPPSELADVKTGLKWSDVTFGAGSVVVKGQEVKVVRLQFMART</sequence>
<feature type="region of interest" description="Disordered" evidence="1">
    <location>
        <begin position="1"/>
        <end position="77"/>
    </location>
</feature>
<organism evidence="2">
    <name type="scientific">Micromonas pusilla</name>
    <name type="common">Picoplanktonic green alga</name>
    <name type="synonym">Chromulina pusilla</name>
    <dbReference type="NCBI Taxonomy" id="38833"/>
    <lineage>
        <taxon>Eukaryota</taxon>
        <taxon>Viridiplantae</taxon>
        <taxon>Chlorophyta</taxon>
        <taxon>Mamiellophyceae</taxon>
        <taxon>Mamiellales</taxon>
        <taxon>Mamiellaceae</taxon>
        <taxon>Micromonas</taxon>
    </lineage>
</organism>
<reference evidence="2" key="1">
    <citation type="submission" date="2021-01" db="EMBL/GenBank/DDBJ databases">
        <authorList>
            <person name="Corre E."/>
            <person name="Pelletier E."/>
            <person name="Niang G."/>
            <person name="Scheremetjew M."/>
            <person name="Finn R."/>
            <person name="Kale V."/>
            <person name="Holt S."/>
            <person name="Cochrane G."/>
            <person name="Meng A."/>
            <person name="Brown T."/>
            <person name="Cohen L."/>
        </authorList>
    </citation>
    <scope>NUCLEOTIDE SEQUENCE</scope>
    <source>
        <strain evidence="2">CCAC1681</strain>
    </source>
</reference>
<accession>A0A7S0CUU2</accession>
<name>A0A7S0CUU2_MICPS</name>
<gene>
    <name evidence="2" type="ORF">MSP1401_LOCUS2003</name>
</gene>
<dbReference type="AlphaFoldDB" id="A0A7S0CUU2"/>
<evidence type="ECO:0000256" key="1">
    <source>
        <dbReference type="SAM" id="MobiDB-lite"/>
    </source>
</evidence>
<feature type="compositionally biased region" description="Basic and acidic residues" evidence="1">
    <location>
        <begin position="16"/>
        <end position="35"/>
    </location>
</feature>
<feature type="compositionally biased region" description="Basic residues" evidence="1">
    <location>
        <begin position="55"/>
        <end position="64"/>
    </location>
</feature>
<evidence type="ECO:0000313" key="2">
    <source>
        <dbReference type="EMBL" id="CAD8432428.1"/>
    </source>
</evidence>
<protein>
    <submittedName>
        <fullName evidence="2">Uncharacterized protein</fullName>
    </submittedName>
</protein>
<dbReference type="SUPFAM" id="SSF69848">
    <property type="entry name" value="LCCL domain"/>
    <property type="match status" value="1"/>
</dbReference>
<dbReference type="InterPro" id="IPR036609">
    <property type="entry name" value="LCCL_sf"/>
</dbReference>
<dbReference type="Gene3D" id="2.170.130.20">
    <property type="entry name" value="LCCL-like domain"/>
    <property type="match status" value="1"/>
</dbReference>